<sequence>MATQTTTGTSELQDITKMERIGSAGVHSHIHGLGLDDRLEPRAYSQGMVEQAVARRAAGMILEMVREGIVQTLDPDVPFTPIAASDVFLLSMSKTEALTLAFRRSIGIRIKEEIELVEGEVVEIQIDRSLTGATNTKKLTIQTTDQNVSVFFIDEVHMLNIERFSFLNSALVNDLAPLDIKASNEGMTRI</sequence>
<keyword evidence="2 5" id="KW-0805">Transcription regulation</keyword>
<comment type="subcellular location">
    <subcellularLocation>
        <location evidence="5">Nucleus</location>
    </subcellularLocation>
</comment>
<keyword evidence="5" id="KW-0547">Nucleotide-binding</keyword>
<evidence type="ECO:0000256" key="5">
    <source>
        <dbReference type="RuleBase" id="RU363048"/>
    </source>
</evidence>
<dbReference type="GO" id="GO:0006281">
    <property type="term" value="P:DNA repair"/>
    <property type="evidence" value="ECO:0007669"/>
    <property type="project" value="UniProtKB-KW"/>
</dbReference>
<dbReference type="InterPro" id="IPR010339">
    <property type="entry name" value="TIP49_P-loop"/>
</dbReference>
<evidence type="ECO:0000259" key="6">
    <source>
        <dbReference type="Pfam" id="PF06068"/>
    </source>
</evidence>
<dbReference type="EMBL" id="KZ293441">
    <property type="protein sequence ID" value="PBK66287.1"/>
    <property type="molecule type" value="Genomic_DNA"/>
</dbReference>
<dbReference type="GO" id="GO:0005634">
    <property type="term" value="C:nucleus"/>
    <property type="evidence" value="ECO:0007669"/>
    <property type="project" value="UniProtKB-SubCell"/>
</dbReference>
<dbReference type="AlphaFoldDB" id="A0A2H3BNZ3"/>
<proteinExistence type="inferred from homology"/>
<accession>A0A2H3BNZ3</accession>
<keyword evidence="1 5" id="KW-0227">DNA damage</keyword>
<keyword evidence="5" id="KW-0156">Chromatin regulator</keyword>
<keyword evidence="5" id="KW-0378">Hydrolase</keyword>
<keyword evidence="8" id="KW-1185">Reference proteome</keyword>
<evidence type="ECO:0000256" key="4">
    <source>
        <dbReference type="ARBA" id="ARBA00023204"/>
    </source>
</evidence>
<evidence type="ECO:0000313" key="7">
    <source>
        <dbReference type="EMBL" id="PBK66287.1"/>
    </source>
</evidence>
<dbReference type="Proteomes" id="UP000218334">
    <property type="component" value="Unassembled WGS sequence"/>
</dbReference>
<organism evidence="7 8">
    <name type="scientific">Armillaria solidipes</name>
    <dbReference type="NCBI Taxonomy" id="1076256"/>
    <lineage>
        <taxon>Eukaryota</taxon>
        <taxon>Fungi</taxon>
        <taxon>Dikarya</taxon>
        <taxon>Basidiomycota</taxon>
        <taxon>Agaricomycotina</taxon>
        <taxon>Agaricomycetes</taxon>
        <taxon>Agaricomycetidae</taxon>
        <taxon>Agaricales</taxon>
        <taxon>Marasmiineae</taxon>
        <taxon>Physalacriaceae</taxon>
        <taxon>Armillaria</taxon>
    </lineage>
</organism>
<dbReference type="Pfam" id="PF06068">
    <property type="entry name" value="TIP49"/>
    <property type="match status" value="2"/>
</dbReference>
<protein>
    <recommendedName>
        <fullName evidence="5">RuvB-like helicase</fullName>
        <ecNumber evidence="5">3.6.4.12</ecNumber>
    </recommendedName>
</protein>
<dbReference type="EC" id="3.6.4.12" evidence="5"/>
<gene>
    <name evidence="7" type="ORF">ARMSODRAFT_977577</name>
</gene>
<name>A0A2H3BNZ3_9AGAR</name>
<keyword evidence="4 5" id="KW-0234">DNA repair</keyword>
<dbReference type="PANTHER" id="PTHR11093">
    <property type="entry name" value="RUVB-RELATED REPTIN AND PONTIN"/>
    <property type="match status" value="1"/>
</dbReference>
<evidence type="ECO:0000313" key="8">
    <source>
        <dbReference type="Proteomes" id="UP000218334"/>
    </source>
</evidence>
<evidence type="ECO:0000256" key="2">
    <source>
        <dbReference type="ARBA" id="ARBA00023015"/>
    </source>
</evidence>
<dbReference type="GO" id="GO:0006325">
    <property type="term" value="P:chromatin organization"/>
    <property type="evidence" value="ECO:0007669"/>
    <property type="project" value="UniProtKB-KW"/>
</dbReference>
<keyword evidence="5" id="KW-0067">ATP-binding</keyword>
<comment type="similarity">
    <text evidence="5">Belongs to the RuvB family.</text>
</comment>
<feature type="domain" description="TIP49 P-loop" evidence="6">
    <location>
        <begin position="150"/>
        <end position="190"/>
    </location>
</feature>
<comment type="catalytic activity">
    <reaction evidence="5">
        <text>ATP + H2O = ADP + phosphate + H(+)</text>
        <dbReference type="Rhea" id="RHEA:13065"/>
        <dbReference type="ChEBI" id="CHEBI:15377"/>
        <dbReference type="ChEBI" id="CHEBI:15378"/>
        <dbReference type="ChEBI" id="CHEBI:30616"/>
        <dbReference type="ChEBI" id="CHEBI:43474"/>
        <dbReference type="ChEBI" id="CHEBI:456216"/>
        <dbReference type="EC" id="3.6.4.12"/>
    </reaction>
</comment>
<dbReference type="Gene3D" id="3.40.50.300">
    <property type="entry name" value="P-loop containing nucleotide triphosphate hydrolases"/>
    <property type="match status" value="2"/>
</dbReference>
<evidence type="ECO:0000256" key="3">
    <source>
        <dbReference type="ARBA" id="ARBA00023163"/>
    </source>
</evidence>
<dbReference type="STRING" id="1076256.A0A2H3BNZ3"/>
<keyword evidence="5" id="KW-0347">Helicase</keyword>
<comment type="function">
    <text evidence="5">DNA helicase participates in several chromatin remodeling complexes, including the SWR1 and the INO80 complexes.</text>
</comment>
<dbReference type="GO" id="GO:0016887">
    <property type="term" value="F:ATP hydrolysis activity"/>
    <property type="evidence" value="ECO:0007669"/>
    <property type="project" value="RHEA"/>
</dbReference>
<dbReference type="InterPro" id="IPR027238">
    <property type="entry name" value="RuvB-like"/>
</dbReference>
<keyword evidence="5" id="KW-0539">Nucleus</keyword>
<dbReference type="GO" id="GO:0005524">
    <property type="term" value="F:ATP binding"/>
    <property type="evidence" value="ECO:0007669"/>
    <property type="project" value="UniProtKB-KW"/>
</dbReference>
<dbReference type="GO" id="GO:0003678">
    <property type="term" value="F:DNA helicase activity"/>
    <property type="evidence" value="ECO:0007669"/>
    <property type="project" value="UniProtKB-EC"/>
</dbReference>
<dbReference type="InterPro" id="IPR027417">
    <property type="entry name" value="P-loop_NTPase"/>
</dbReference>
<reference evidence="8" key="1">
    <citation type="journal article" date="2017" name="Nat. Ecol. Evol.">
        <title>Genome expansion and lineage-specific genetic innovations in the forest pathogenic fungi Armillaria.</title>
        <authorList>
            <person name="Sipos G."/>
            <person name="Prasanna A.N."/>
            <person name="Walter M.C."/>
            <person name="O'Connor E."/>
            <person name="Balint B."/>
            <person name="Krizsan K."/>
            <person name="Kiss B."/>
            <person name="Hess J."/>
            <person name="Varga T."/>
            <person name="Slot J."/>
            <person name="Riley R."/>
            <person name="Boka B."/>
            <person name="Rigling D."/>
            <person name="Barry K."/>
            <person name="Lee J."/>
            <person name="Mihaltcheva S."/>
            <person name="LaButti K."/>
            <person name="Lipzen A."/>
            <person name="Waldron R."/>
            <person name="Moloney N.M."/>
            <person name="Sperisen C."/>
            <person name="Kredics L."/>
            <person name="Vagvoelgyi C."/>
            <person name="Patrignani A."/>
            <person name="Fitzpatrick D."/>
            <person name="Nagy I."/>
            <person name="Doyle S."/>
            <person name="Anderson J.B."/>
            <person name="Grigoriev I.V."/>
            <person name="Gueldener U."/>
            <person name="Muensterkoetter M."/>
            <person name="Nagy L.G."/>
        </authorList>
    </citation>
    <scope>NUCLEOTIDE SEQUENCE [LARGE SCALE GENOMIC DNA]</scope>
    <source>
        <strain evidence="8">28-4</strain>
    </source>
</reference>
<feature type="domain" description="TIP49 P-loop" evidence="6">
    <location>
        <begin position="68"/>
        <end position="147"/>
    </location>
</feature>
<keyword evidence="3 5" id="KW-0804">Transcription</keyword>
<evidence type="ECO:0000256" key="1">
    <source>
        <dbReference type="ARBA" id="ARBA00022763"/>
    </source>
</evidence>